<comment type="caution">
    <text evidence="1">The sequence shown here is derived from an EMBL/GenBank/DDBJ whole genome shotgun (WGS) entry which is preliminary data.</text>
</comment>
<keyword evidence="2" id="KW-1185">Reference proteome</keyword>
<accession>A0A969WB84</accession>
<dbReference type="RefSeq" id="WP_168148670.1">
    <property type="nucleotide sequence ID" value="NZ_JAAVXB010000007.1"/>
</dbReference>
<evidence type="ECO:0000313" key="1">
    <source>
        <dbReference type="EMBL" id="NKF23353.1"/>
    </source>
</evidence>
<reference evidence="1" key="1">
    <citation type="submission" date="2020-03" db="EMBL/GenBank/DDBJ databases">
        <title>Solimonas marina sp. nov., isolated from deep seawater of the Pacific Ocean.</title>
        <authorList>
            <person name="Liu X."/>
            <person name="Lai Q."/>
            <person name="Sun F."/>
            <person name="Gai Y."/>
            <person name="Li G."/>
            <person name="Shao Z."/>
        </authorList>
    </citation>
    <scope>NUCLEOTIDE SEQUENCE</scope>
    <source>
        <strain evidence="1">C16B3</strain>
    </source>
</reference>
<dbReference type="EMBL" id="JAAVXB010000007">
    <property type="protein sequence ID" value="NKF23353.1"/>
    <property type="molecule type" value="Genomic_DNA"/>
</dbReference>
<name>A0A969WB84_9GAMM</name>
<dbReference type="Proteomes" id="UP000653472">
    <property type="component" value="Unassembled WGS sequence"/>
</dbReference>
<proteinExistence type="predicted"/>
<evidence type="ECO:0000313" key="2">
    <source>
        <dbReference type="Proteomes" id="UP000653472"/>
    </source>
</evidence>
<organism evidence="1 2">
    <name type="scientific">Solimonas marina</name>
    <dbReference type="NCBI Taxonomy" id="2714601"/>
    <lineage>
        <taxon>Bacteria</taxon>
        <taxon>Pseudomonadati</taxon>
        <taxon>Pseudomonadota</taxon>
        <taxon>Gammaproteobacteria</taxon>
        <taxon>Nevskiales</taxon>
        <taxon>Nevskiaceae</taxon>
        <taxon>Solimonas</taxon>
    </lineage>
</organism>
<gene>
    <name evidence="1" type="ORF">G7Y82_13610</name>
</gene>
<protein>
    <submittedName>
        <fullName evidence="1">Uncharacterized protein</fullName>
    </submittedName>
</protein>
<sequence>MKFSIQVTSGGEVVFSGHSQKNRPVYYGAPPETGLWRVSIPKFEDFVAGKLLAMSFGDSIDEFLFGFEIGELEEWGMWFTSMSNYMSYRPKNKTFISVGQLDWKVVKHLSTSEQLKMLGDTLISSIERIATAKRKPKDFDHMALAQTVRGILHSCEPSLVEASA</sequence>
<dbReference type="AlphaFoldDB" id="A0A969WB84"/>